<comment type="caution">
    <text evidence="1">The sequence shown here is derived from an EMBL/GenBank/DDBJ whole genome shotgun (WGS) entry which is preliminary data.</text>
</comment>
<dbReference type="EMBL" id="LAZR01006589">
    <property type="protein sequence ID" value="KKM91041.1"/>
    <property type="molecule type" value="Genomic_DNA"/>
</dbReference>
<accession>A0A0F9LVB6</accession>
<organism evidence="1">
    <name type="scientific">marine sediment metagenome</name>
    <dbReference type="NCBI Taxonomy" id="412755"/>
    <lineage>
        <taxon>unclassified sequences</taxon>
        <taxon>metagenomes</taxon>
        <taxon>ecological metagenomes</taxon>
    </lineage>
</organism>
<sequence length="99" mass="11990">MKVQVDGVDLYELQPWEIKVLENELISETLEEDCKRRLHWVLNHKVKQCYNRLESQWIDKLRKDPEVTNIPLDEKEFSEMVMARPDYKNRSQREAEAED</sequence>
<gene>
    <name evidence="1" type="ORF">LCGC14_1232480</name>
</gene>
<reference evidence="1" key="1">
    <citation type="journal article" date="2015" name="Nature">
        <title>Complex archaea that bridge the gap between prokaryotes and eukaryotes.</title>
        <authorList>
            <person name="Spang A."/>
            <person name="Saw J.H."/>
            <person name="Jorgensen S.L."/>
            <person name="Zaremba-Niedzwiedzka K."/>
            <person name="Martijn J."/>
            <person name="Lind A.E."/>
            <person name="van Eijk R."/>
            <person name="Schleper C."/>
            <person name="Guy L."/>
            <person name="Ettema T.J."/>
        </authorList>
    </citation>
    <scope>NUCLEOTIDE SEQUENCE</scope>
</reference>
<evidence type="ECO:0000313" key="1">
    <source>
        <dbReference type="EMBL" id="KKM91041.1"/>
    </source>
</evidence>
<name>A0A0F9LVB6_9ZZZZ</name>
<proteinExistence type="predicted"/>
<protein>
    <submittedName>
        <fullName evidence="1">Uncharacterized protein</fullName>
    </submittedName>
</protein>
<dbReference type="AlphaFoldDB" id="A0A0F9LVB6"/>